<keyword evidence="2" id="KW-1133">Transmembrane helix</keyword>
<feature type="region of interest" description="Disordered" evidence="1">
    <location>
        <begin position="1"/>
        <end position="50"/>
    </location>
</feature>
<feature type="compositionally biased region" description="Polar residues" evidence="1">
    <location>
        <begin position="1"/>
        <end position="12"/>
    </location>
</feature>
<dbReference type="AlphaFoldDB" id="A0A9P0HJM9"/>
<dbReference type="Proteomes" id="UP001152798">
    <property type="component" value="Chromosome 5"/>
</dbReference>
<gene>
    <name evidence="3" type="ORF">NEZAVI_LOCUS11881</name>
</gene>
<feature type="transmembrane region" description="Helical" evidence="2">
    <location>
        <begin position="218"/>
        <end position="240"/>
    </location>
</feature>
<sequence>MWRDSTWSTSGHARNDHAVSQPITMVARRSGSFPGSEAGNILSPRSSETGGLGVKMVEYVLGTSPTSKDLEPRMRALVLSNETGEKKDKDKAPASPYDTTNKKEMENGVTQNGVQNGLDDDKGFNRTPGSRQPSPSDEDLNKNNSVVVLEGSHLMGHFPQGHPLLESHFEAPVMLDGGGVFEGGAAPYHQASQQPMESPNVLPPSFDVQVRFFIQRLLILYSVLLRFSLFSILSMGSLSFIIKPDYVIFTLHCTLVSSFSWASCRGRPVNMANQSILSWSVVCYKVRAHSASVPA</sequence>
<proteinExistence type="predicted"/>
<feature type="compositionally biased region" description="Basic and acidic residues" evidence="1">
    <location>
        <begin position="83"/>
        <end position="92"/>
    </location>
</feature>
<feature type="transmembrane region" description="Helical" evidence="2">
    <location>
        <begin position="246"/>
        <end position="264"/>
    </location>
</feature>
<reference evidence="3" key="1">
    <citation type="submission" date="2022-01" db="EMBL/GenBank/DDBJ databases">
        <authorList>
            <person name="King R."/>
        </authorList>
    </citation>
    <scope>NUCLEOTIDE SEQUENCE</scope>
</reference>
<organism evidence="3 4">
    <name type="scientific">Nezara viridula</name>
    <name type="common">Southern green stink bug</name>
    <name type="synonym">Cimex viridulus</name>
    <dbReference type="NCBI Taxonomy" id="85310"/>
    <lineage>
        <taxon>Eukaryota</taxon>
        <taxon>Metazoa</taxon>
        <taxon>Ecdysozoa</taxon>
        <taxon>Arthropoda</taxon>
        <taxon>Hexapoda</taxon>
        <taxon>Insecta</taxon>
        <taxon>Pterygota</taxon>
        <taxon>Neoptera</taxon>
        <taxon>Paraneoptera</taxon>
        <taxon>Hemiptera</taxon>
        <taxon>Heteroptera</taxon>
        <taxon>Panheteroptera</taxon>
        <taxon>Pentatomomorpha</taxon>
        <taxon>Pentatomoidea</taxon>
        <taxon>Pentatomidae</taxon>
        <taxon>Pentatominae</taxon>
        <taxon>Nezara</taxon>
    </lineage>
</organism>
<keyword evidence="4" id="KW-1185">Reference proteome</keyword>
<evidence type="ECO:0000256" key="2">
    <source>
        <dbReference type="SAM" id="Phobius"/>
    </source>
</evidence>
<feature type="region of interest" description="Disordered" evidence="1">
    <location>
        <begin position="80"/>
        <end position="142"/>
    </location>
</feature>
<keyword evidence="2" id="KW-0472">Membrane</keyword>
<dbReference type="OrthoDB" id="668540at2759"/>
<accession>A0A9P0HJM9</accession>
<keyword evidence="2" id="KW-0812">Transmembrane</keyword>
<evidence type="ECO:0000313" key="3">
    <source>
        <dbReference type="EMBL" id="CAH1403246.1"/>
    </source>
</evidence>
<evidence type="ECO:0000256" key="1">
    <source>
        <dbReference type="SAM" id="MobiDB-lite"/>
    </source>
</evidence>
<name>A0A9P0HJM9_NEZVI</name>
<dbReference type="EMBL" id="OV725081">
    <property type="protein sequence ID" value="CAH1403246.1"/>
    <property type="molecule type" value="Genomic_DNA"/>
</dbReference>
<protein>
    <submittedName>
        <fullName evidence="3">Uncharacterized protein</fullName>
    </submittedName>
</protein>
<evidence type="ECO:0000313" key="4">
    <source>
        <dbReference type="Proteomes" id="UP001152798"/>
    </source>
</evidence>